<dbReference type="GO" id="GO:0046856">
    <property type="term" value="P:phosphatidylinositol dephosphorylation"/>
    <property type="evidence" value="ECO:0007669"/>
    <property type="project" value="InterPro"/>
</dbReference>
<dbReference type="EnsemblPlants" id="EMT14218">
    <property type="protein sequence ID" value="EMT14218"/>
    <property type="gene ID" value="F775_11402"/>
</dbReference>
<dbReference type="SUPFAM" id="SSF56219">
    <property type="entry name" value="DNase I-like"/>
    <property type="match status" value="1"/>
</dbReference>
<dbReference type="SMART" id="SM00128">
    <property type="entry name" value="IPPc"/>
    <property type="match status" value="1"/>
</dbReference>
<feature type="compositionally biased region" description="Acidic residues" evidence="3">
    <location>
        <begin position="89"/>
        <end position="103"/>
    </location>
</feature>
<feature type="compositionally biased region" description="Basic residues" evidence="3">
    <location>
        <begin position="37"/>
        <end position="48"/>
    </location>
</feature>
<dbReference type="Pfam" id="PF22669">
    <property type="entry name" value="Exo_endo_phos2"/>
    <property type="match status" value="1"/>
</dbReference>
<dbReference type="InterPro" id="IPR000300">
    <property type="entry name" value="IPPc"/>
</dbReference>
<dbReference type="AlphaFoldDB" id="N1QYZ4"/>
<comment type="similarity">
    <text evidence="1">Belongs to the inositol polyphosphate 5-phosphatase family.</text>
</comment>
<sequence>MSQNRCRKLTGARTTNPPQHSAGGFQIRLALGALKSTGKKKKNKKKSSGRAGAMVAQNQRTPGDQVFWPKVVLKKWLNLRSKDAKFNADEDDGDDDGEQEESCGCDGAEAEREAGGVDIAEESLDAAPYKLRRRNSETMRAQYISTKELRSFMKSRAAADDCPAMVPDLDLDLDGEAARGHGKKKGGVRSPFVRIVSKQMVGVFLTIWVRRGLRRCVQNIKVSTVGVGAMGYIGNKGSVSASMSIYQTMFCFVCTHLSAGERPGNLLKRNADVQEIHRRTRFAGPGGLELPRDIYDHERIFWLGDLNYRIDVPYDRTHGLIAAMDWPQLAEKDQLKRELRKGRAFEGWSEGVLEFAPTYKYEIGTGKYIGDDQKGGRRTPAWCDRVLSFGKGVRLLGYGRSELTLSDHKPVTATYAAEVEVFCGRKLQRALTLTDAEVESGDVVVPDLEF</sequence>
<protein>
    <submittedName>
        <fullName evidence="5">Type I inositol-1,4,5-trisphosphate 5-phosphatase 1</fullName>
    </submittedName>
</protein>
<keyword evidence="2" id="KW-0378">Hydrolase</keyword>
<feature type="region of interest" description="Disordered" evidence="3">
    <location>
        <begin position="1"/>
        <end position="56"/>
    </location>
</feature>
<feature type="region of interest" description="Disordered" evidence="3">
    <location>
        <begin position="86"/>
        <end position="117"/>
    </location>
</feature>
<organism evidence="5">
    <name type="scientific">Aegilops tauschii</name>
    <name type="common">Tausch's goatgrass</name>
    <name type="synonym">Aegilops squarrosa</name>
    <dbReference type="NCBI Taxonomy" id="37682"/>
    <lineage>
        <taxon>Eukaryota</taxon>
        <taxon>Viridiplantae</taxon>
        <taxon>Streptophyta</taxon>
        <taxon>Embryophyta</taxon>
        <taxon>Tracheophyta</taxon>
        <taxon>Spermatophyta</taxon>
        <taxon>Magnoliopsida</taxon>
        <taxon>Liliopsida</taxon>
        <taxon>Poales</taxon>
        <taxon>Poaceae</taxon>
        <taxon>BOP clade</taxon>
        <taxon>Pooideae</taxon>
        <taxon>Triticodae</taxon>
        <taxon>Triticeae</taxon>
        <taxon>Triticinae</taxon>
        <taxon>Aegilops</taxon>
    </lineage>
</organism>
<dbReference type="GO" id="GO:0004445">
    <property type="term" value="F:inositol-polyphosphate 5-phosphatase activity"/>
    <property type="evidence" value="ECO:0007669"/>
    <property type="project" value="InterPro"/>
</dbReference>
<feature type="compositionally biased region" description="Basic residues" evidence="3">
    <location>
        <begin position="1"/>
        <end position="10"/>
    </location>
</feature>
<reference evidence="5" key="1">
    <citation type="submission" date="2015-06" db="UniProtKB">
        <authorList>
            <consortium name="EnsemblPlants"/>
        </authorList>
    </citation>
    <scope>IDENTIFICATION</scope>
</reference>
<dbReference type="PANTHER" id="PTHR45666">
    <property type="entry name" value="TYPE IV INOSITOL POLYPHOSPHATE 5-PHOSPHATASE 9"/>
    <property type="match status" value="1"/>
</dbReference>
<dbReference type="Gene3D" id="3.60.10.10">
    <property type="entry name" value="Endonuclease/exonuclease/phosphatase"/>
    <property type="match status" value="1"/>
</dbReference>
<evidence type="ECO:0000256" key="2">
    <source>
        <dbReference type="ARBA" id="ARBA00022801"/>
    </source>
</evidence>
<feature type="domain" description="Inositol polyphosphate-related phosphatase" evidence="4">
    <location>
        <begin position="135"/>
        <end position="423"/>
    </location>
</feature>
<proteinExistence type="inferred from homology"/>
<evidence type="ECO:0000256" key="3">
    <source>
        <dbReference type="SAM" id="MobiDB-lite"/>
    </source>
</evidence>
<evidence type="ECO:0000259" key="4">
    <source>
        <dbReference type="SMART" id="SM00128"/>
    </source>
</evidence>
<dbReference type="FunFam" id="3.60.10.10:FF:000048">
    <property type="entry name" value="Type I inositol polyphosphate 5-phosphatase 2"/>
    <property type="match status" value="1"/>
</dbReference>
<dbReference type="GO" id="GO:0004439">
    <property type="term" value="F:phosphatidylinositol-4,5-bisphosphate 5-phosphatase activity"/>
    <property type="evidence" value="ECO:0007669"/>
    <property type="project" value="TreeGrafter"/>
</dbReference>
<evidence type="ECO:0000256" key="1">
    <source>
        <dbReference type="ARBA" id="ARBA00010768"/>
    </source>
</evidence>
<accession>N1QYZ4</accession>
<dbReference type="PANTHER" id="PTHR45666:SF14">
    <property type="entry name" value="INOSITOL POLYPHOSPHATE 5-PHOSPHATASE"/>
    <property type="match status" value="1"/>
</dbReference>
<dbReference type="GO" id="GO:0034485">
    <property type="term" value="F:phosphatidylinositol-3,4,5-trisphosphate 5-phosphatase activity"/>
    <property type="evidence" value="ECO:0007669"/>
    <property type="project" value="TreeGrafter"/>
</dbReference>
<name>N1QYZ4_AEGTA</name>
<evidence type="ECO:0000313" key="5">
    <source>
        <dbReference type="EnsemblPlants" id="EMT14218"/>
    </source>
</evidence>
<dbReference type="InterPro" id="IPR036691">
    <property type="entry name" value="Endo/exonu/phosph_ase_sf"/>
</dbReference>
<dbReference type="InterPro" id="IPR045849">
    <property type="entry name" value="IP5P_plant"/>
</dbReference>